<name>A0A9D1GKJ8_9FIRM</name>
<evidence type="ECO:0000313" key="1">
    <source>
        <dbReference type="EMBL" id="HIT42548.1"/>
    </source>
</evidence>
<organism evidence="1 2">
    <name type="scientific">Candidatus Caccovicinus merdipullorum</name>
    <dbReference type="NCBI Taxonomy" id="2840724"/>
    <lineage>
        <taxon>Bacteria</taxon>
        <taxon>Bacillati</taxon>
        <taxon>Bacillota</taxon>
        <taxon>Clostridia</taxon>
        <taxon>Eubacteriales</taxon>
        <taxon>Candidatus Caccovicinus</taxon>
    </lineage>
</organism>
<sequence length="255" mass="27628">MKKPVIGIAGLTASSDPGMFISGERVHAGSTYIRAILRNGGIPVVVPAASLAEDPEGALSGCSGLLLPGGEDMTPWYYNEEPLPVIGVFRPEIDKAWLKAMEYAVSARMPVLGICKGHQTINVALGGSLYQDMSLQEKESGHPVIQHMQKYNRSYLSHHVEVEPGTRMAAIIGAGTRETNSMHHQAIRKLGEGLKVSARACDGTIEAVEDEEGLIVGTQWHPEDLIDSAPVMNRIFADLVERAGKFRWENSAKKS</sequence>
<dbReference type="GO" id="GO:0016811">
    <property type="term" value="F:hydrolase activity, acting on carbon-nitrogen (but not peptide) bonds, in linear amides"/>
    <property type="evidence" value="ECO:0007669"/>
    <property type="project" value="InterPro"/>
</dbReference>
<proteinExistence type="predicted"/>
<dbReference type="PANTHER" id="PTHR43235">
    <property type="entry name" value="GLUTAMINE AMIDOTRANSFERASE PB2B2.05-RELATED"/>
    <property type="match status" value="1"/>
</dbReference>
<reference evidence="1" key="1">
    <citation type="submission" date="2020-10" db="EMBL/GenBank/DDBJ databases">
        <authorList>
            <person name="Gilroy R."/>
        </authorList>
    </citation>
    <scope>NUCLEOTIDE SEQUENCE</scope>
    <source>
        <strain evidence="1">CHK123-3438</strain>
    </source>
</reference>
<dbReference type="Pfam" id="PF07722">
    <property type="entry name" value="Peptidase_C26"/>
    <property type="match status" value="1"/>
</dbReference>
<dbReference type="InterPro" id="IPR029062">
    <property type="entry name" value="Class_I_gatase-like"/>
</dbReference>
<dbReference type="PROSITE" id="PS51273">
    <property type="entry name" value="GATASE_TYPE_1"/>
    <property type="match status" value="1"/>
</dbReference>
<protein>
    <submittedName>
        <fullName evidence="1">Gamma-glutamyl-gamma-aminobutyrate hydrolase family protein</fullName>
    </submittedName>
</protein>
<dbReference type="AlphaFoldDB" id="A0A9D1GKJ8"/>
<accession>A0A9D1GKJ8</accession>
<keyword evidence="1" id="KW-0378">Hydrolase</keyword>
<evidence type="ECO:0000313" key="2">
    <source>
        <dbReference type="Proteomes" id="UP000886860"/>
    </source>
</evidence>
<dbReference type="PANTHER" id="PTHR43235:SF1">
    <property type="entry name" value="GLUTAMINE AMIDOTRANSFERASE PB2B2.05-RELATED"/>
    <property type="match status" value="1"/>
</dbReference>
<dbReference type="EMBL" id="DVKS01000183">
    <property type="protein sequence ID" value="HIT42548.1"/>
    <property type="molecule type" value="Genomic_DNA"/>
</dbReference>
<reference evidence="1" key="2">
    <citation type="journal article" date="2021" name="PeerJ">
        <title>Extensive microbial diversity within the chicken gut microbiome revealed by metagenomics and culture.</title>
        <authorList>
            <person name="Gilroy R."/>
            <person name="Ravi A."/>
            <person name="Getino M."/>
            <person name="Pursley I."/>
            <person name="Horton D.L."/>
            <person name="Alikhan N.F."/>
            <person name="Baker D."/>
            <person name="Gharbi K."/>
            <person name="Hall N."/>
            <person name="Watson M."/>
            <person name="Adriaenssens E.M."/>
            <person name="Foster-Nyarko E."/>
            <person name="Jarju S."/>
            <person name="Secka A."/>
            <person name="Antonio M."/>
            <person name="Oren A."/>
            <person name="Chaudhuri R.R."/>
            <person name="La Ragione R."/>
            <person name="Hildebrand F."/>
            <person name="Pallen M.J."/>
        </authorList>
    </citation>
    <scope>NUCLEOTIDE SEQUENCE</scope>
    <source>
        <strain evidence="1">CHK123-3438</strain>
    </source>
</reference>
<dbReference type="SUPFAM" id="SSF52317">
    <property type="entry name" value="Class I glutamine amidotransferase-like"/>
    <property type="match status" value="1"/>
</dbReference>
<gene>
    <name evidence="1" type="ORF">IAB60_10745</name>
</gene>
<comment type="caution">
    <text evidence="1">The sequence shown here is derived from an EMBL/GenBank/DDBJ whole genome shotgun (WGS) entry which is preliminary data.</text>
</comment>
<dbReference type="Gene3D" id="3.40.50.880">
    <property type="match status" value="1"/>
</dbReference>
<dbReference type="CDD" id="cd01745">
    <property type="entry name" value="GATase1_2"/>
    <property type="match status" value="1"/>
</dbReference>
<dbReference type="InterPro" id="IPR044668">
    <property type="entry name" value="PuuD-like"/>
</dbReference>
<dbReference type="GO" id="GO:0005829">
    <property type="term" value="C:cytosol"/>
    <property type="evidence" value="ECO:0007669"/>
    <property type="project" value="TreeGrafter"/>
</dbReference>
<dbReference type="Proteomes" id="UP000886860">
    <property type="component" value="Unassembled WGS sequence"/>
</dbReference>
<dbReference type="InterPro" id="IPR011697">
    <property type="entry name" value="Peptidase_C26"/>
</dbReference>